<dbReference type="GO" id="GO:0001228">
    <property type="term" value="F:DNA-binding transcription activator activity, RNA polymerase II-specific"/>
    <property type="evidence" value="ECO:0007669"/>
    <property type="project" value="TreeGrafter"/>
</dbReference>
<comment type="caution">
    <text evidence="2">The sequence shown here is derived from an EMBL/GenBank/DDBJ whole genome shotgun (WGS) entry which is preliminary data.</text>
</comment>
<dbReference type="InterPro" id="IPR036864">
    <property type="entry name" value="Zn2-C6_fun-type_DNA-bd_sf"/>
</dbReference>
<sequence>MDRGSSWIDETLRHTSKELLIKPAWVVKPPKPKHRITRNSCMSCKKLKIRCNEGIPRCEYCAATGRICNYANSASSKQKKAVLQMQSAAFCTPSTLLNSNWQSVGISKFTYKLLHFFQNHCVDMLTFGINRELEKVLTIDVPGLWQKSSLVRQAMLSFSALNLWPFCNLEDNLYQDSPDDDALLTLLNSNTHGDLMKKLITGPSSLEMGPINSENYITIHKFDKIKDINYDNESMLKDRNLFCATTGYFMDSLQQYSTALSEASSFLTASDSEETGSVLSQDEILLKSAELMISGVLILAFLIFHPHKLLPLVNFGESEEEIGQTDVMAIAKGIIFIQKNAPNILRASPYKIFLAHDDVLPSISREYPLIEKLKSRLDEWVAANFLGISANSESLELLESFQKSICLIEVCYNECIEKCYPHRLFRCFISSSPYLEAPVRNKDRFALKLVFYCSSLCMICRLQLFDGCSVWSDYMNWYRDYNFKTYGGWFNSDDESLYDLVFRNDSEFHLTKFSNLKFLDLNDVESFFELNR</sequence>
<dbReference type="AlphaFoldDB" id="A0A9P0VZE1"/>
<dbReference type="Pfam" id="PF00172">
    <property type="entry name" value="Zn_clus"/>
    <property type="match status" value="1"/>
</dbReference>
<dbReference type="Gene3D" id="4.10.240.10">
    <property type="entry name" value="Zn(2)-C6 fungal-type DNA-binding domain"/>
    <property type="match status" value="1"/>
</dbReference>
<name>A0A9P0VZE1_9ASCO</name>
<dbReference type="SUPFAM" id="SSF57701">
    <property type="entry name" value="Zn2/Cys6 DNA-binding domain"/>
    <property type="match status" value="1"/>
</dbReference>
<evidence type="ECO:0000259" key="1">
    <source>
        <dbReference type="PROSITE" id="PS50048"/>
    </source>
</evidence>
<feature type="domain" description="Zn(2)-C6 fungal-type" evidence="1">
    <location>
        <begin position="40"/>
        <end position="70"/>
    </location>
</feature>
<protein>
    <recommendedName>
        <fullName evidence="1">Zn(2)-C6 fungal-type domain-containing protein</fullName>
    </recommendedName>
</protein>
<dbReference type="CDD" id="cd00067">
    <property type="entry name" value="GAL4"/>
    <property type="match status" value="1"/>
</dbReference>
<evidence type="ECO:0000313" key="3">
    <source>
        <dbReference type="Proteomes" id="UP000837801"/>
    </source>
</evidence>
<dbReference type="EMBL" id="CAKXYY010000013">
    <property type="protein sequence ID" value="CAH2353859.1"/>
    <property type="molecule type" value="Genomic_DNA"/>
</dbReference>
<proteinExistence type="predicted"/>
<dbReference type="PROSITE" id="PS50048">
    <property type="entry name" value="ZN2_CY6_FUNGAL_2"/>
    <property type="match status" value="1"/>
</dbReference>
<evidence type="ECO:0000313" key="2">
    <source>
        <dbReference type="EMBL" id="CAH2353859.1"/>
    </source>
</evidence>
<reference evidence="2" key="1">
    <citation type="submission" date="2022-03" db="EMBL/GenBank/DDBJ databases">
        <authorList>
            <person name="Legras J.-L."/>
            <person name="Devillers H."/>
            <person name="Grondin C."/>
        </authorList>
    </citation>
    <scope>NUCLEOTIDE SEQUENCE</scope>
    <source>
        <strain evidence="2">CLIB 1423</strain>
    </source>
</reference>
<dbReference type="PROSITE" id="PS00463">
    <property type="entry name" value="ZN2_CY6_FUNGAL_1"/>
    <property type="match status" value="1"/>
</dbReference>
<dbReference type="Proteomes" id="UP000837801">
    <property type="component" value="Unassembled WGS sequence"/>
</dbReference>
<accession>A0A9P0VZE1</accession>
<dbReference type="SMART" id="SM00066">
    <property type="entry name" value="GAL4"/>
    <property type="match status" value="1"/>
</dbReference>
<dbReference type="PANTHER" id="PTHR47784">
    <property type="entry name" value="STEROL UPTAKE CONTROL PROTEIN 2"/>
    <property type="match status" value="1"/>
</dbReference>
<dbReference type="OrthoDB" id="3546279at2759"/>
<organism evidence="2 3">
    <name type="scientific">[Candida] railenensis</name>
    <dbReference type="NCBI Taxonomy" id="45579"/>
    <lineage>
        <taxon>Eukaryota</taxon>
        <taxon>Fungi</taxon>
        <taxon>Dikarya</taxon>
        <taxon>Ascomycota</taxon>
        <taxon>Saccharomycotina</taxon>
        <taxon>Pichiomycetes</taxon>
        <taxon>Debaryomycetaceae</taxon>
        <taxon>Kurtzmaniella</taxon>
    </lineage>
</organism>
<dbReference type="PANTHER" id="PTHR47784:SF5">
    <property type="entry name" value="STEROL UPTAKE CONTROL PROTEIN 2"/>
    <property type="match status" value="1"/>
</dbReference>
<keyword evidence="3" id="KW-1185">Reference proteome</keyword>
<dbReference type="InterPro" id="IPR001138">
    <property type="entry name" value="Zn2Cys6_DnaBD"/>
</dbReference>
<gene>
    <name evidence="2" type="ORF">CLIB1423_13S00408</name>
</gene>
<dbReference type="GO" id="GO:0008270">
    <property type="term" value="F:zinc ion binding"/>
    <property type="evidence" value="ECO:0007669"/>
    <property type="project" value="InterPro"/>
</dbReference>
<dbReference type="InterPro" id="IPR053157">
    <property type="entry name" value="Sterol_Uptake_Regulator"/>
</dbReference>